<dbReference type="NCBIfam" id="NF000942">
    <property type="entry name" value="PRK00094.1-4"/>
    <property type="match status" value="1"/>
</dbReference>
<dbReference type="FunFam" id="1.10.1040.10:FF:000001">
    <property type="entry name" value="Glycerol-3-phosphate dehydrogenase [NAD(P)+]"/>
    <property type="match status" value="1"/>
</dbReference>
<feature type="transmembrane region" description="Helical" evidence="15">
    <location>
        <begin position="309"/>
        <end position="329"/>
    </location>
</feature>
<dbReference type="GO" id="GO:0020015">
    <property type="term" value="C:glycosome"/>
    <property type="evidence" value="ECO:0007669"/>
    <property type="project" value="UniProtKB-SubCell"/>
</dbReference>
<dbReference type="InterPro" id="IPR008927">
    <property type="entry name" value="6-PGluconate_DH-like_C_sf"/>
</dbReference>
<comment type="catalytic activity">
    <reaction evidence="9 13">
        <text>sn-glycerol 3-phosphate + NAD(+) = dihydroxyacetone phosphate + NADH + H(+)</text>
        <dbReference type="Rhea" id="RHEA:11092"/>
        <dbReference type="ChEBI" id="CHEBI:15378"/>
        <dbReference type="ChEBI" id="CHEBI:57540"/>
        <dbReference type="ChEBI" id="CHEBI:57597"/>
        <dbReference type="ChEBI" id="CHEBI:57642"/>
        <dbReference type="ChEBI" id="CHEBI:57945"/>
        <dbReference type="EC" id="1.1.1.8"/>
    </reaction>
</comment>
<keyword evidence="4 15" id="KW-0812">Transmembrane</keyword>
<dbReference type="PRINTS" id="PR00077">
    <property type="entry name" value="GPDHDRGNASE"/>
</dbReference>
<dbReference type="InterPro" id="IPR013328">
    <property type="entry name" value="6PGD_dom2"/>
</dbReference>
<evidence type="ECO:0000256" key="15">
    <source>
        <dbReference type="SAM" id="Phobius"/>
    </source>
</evidence>
<comment type="similarity">
    <text evidence="2">Belongs to the GDT1 family.</text>
</comment>
<dbReference type="PANTHER" id="PTHR11728">
    <property type="entry name" value="GLYCEROL-3-PHOSPHATE DEHYDROGENASE"/>
    <property type="match status" value="1"/>
</dbReference>
<dbReference type="PANTHER" id="PTHR11728:SF1">
    <property type="entry name" value="GLYCEROL-3-PHOSPHATE DEHYDROGENASE [NAD(+)] 2, CHLOROPLASTIC"/>
    <property type="match status" value="1"/>
</dbReference>
<dbReference type="Proteomes" id="UP001445335">
    <property type="component" value="Unassembled WGS sequence"/>
</dbReference>
<evidence type="ECO:0000256" key="6">
    <source>
        <dbReference type="ARBA" id="ARBA00023002"/>
    </source>
</evidence>
<feature type="region of interest" description="Disordered" evidence="14">
    <location>
        <begin position="330"/>
        <end position="363"/>
    </location>
</feature>
<dbReference type="GO" id="GO:0046168">
    <property type="term" value="P:glycerol-3-phosphate catabolic process"/>
    <property type="evidence" value="ECO:0007669"/>
    <property type="project" value="UniProtKB-UniRule"/>
</dbReference>
<dbReference type="EMBL" id="JALJOU010000001">
    <property type="protein sequence ID" value="KAK9846569.1"/>
    <property type="molecule type" value="Genomic_DNA"/>
</dbReference>
<dbReference type="PROSITE" id="PS00957">
    <property type="entry name" value="NAD_G3PDH"/>
    <property type="match status" value="1"/>
</dbReference>
<feature type="compositionally biased region" description="Basic and acidic residues" evidence="14">
    <location>
        <begin position="336"/>
        <end position="345"/>
    </location>
</feature>
<evidence type="ECO:0000256" key="2">
    <source>
        <dbReference type="ARBA" id="ARBA00009190"/>
    </source>
</evidence>
<dbReference type="NCBIfam" id="NF000940">
    <property type="entry name" value="PRK00094.1-2"/>
    <property type="match status" value="1"/>
</dbReference>
<evidence type="ECO:0000256" key="8">
    <source>
        <dbReference type="ARBA" id="ARBA00023136"/>
    </source>
</evidence>
<keyword evidence="7 12" id="KW-0520">NAD</keyword>
<dbReference type="InterPro" id="IPR011128">
    <property type="entry name" value="G3P_DH_NAD-dep_N"/>
</dbReference>
<feature type="transmembrane region" description="Helical" evidence="15">
    <location>
        <begin position="118"/>
        <end position="143"/>
    </location>
</feature>
<evidence type="ECO:0000256" key="1">
    <source>
        <dbReference type="ARBA" id="ARBA00004141"/>
    </source>
</evidence>
<keyword evidence="19" id="KW-1185">Reference proteome</keyword>
<dbReference type="GO" id="GO:0046873">
    <property type="term" value="F:metal ion transmembrane transporter activity"/>
    <property type="evidence" value="ECO:0007669"/>
    <property type="project" value="InterPro"/>
</dbReference>
<name>A0AAW1SL07_9CHLO</name>
<dbReference type="InterPro" id="IPR006109">
    <property type="entry name" value="G3P_DH_NAD-dep_C"/>
</dbReference>
<dbReference type="Gene3D" id="1.10.1040.10">
    <property type="entry name" value="N-(1-d-carboxylethyl)-l-norvaline Dehydrogenase, domain 2"/>
    <property type="match status" value="1"/>
</dbReference>
<evidence type="ECO:0000313" key="19">
    <source>
        <dbReference type="Proteomes" id="UP001445335"/>
    </source>
</evidence>
<feature type="transmembrane region" description="Helical" evidence="15">
    <location>
        <begin position="155"/>
        <end position="175"/>
    </location>
</feature>
<evidence type="ECO:0000313" key="18">
    <source>
        <dbReference type="EMBL" id="KAK9846569.1"/>
    </source>
</evidence>
<dbReference type="Pfam" id="PF07479">
    <property type="entry name" value="NAD_Gly3P_dh_C"/>
    <property type="match status" value="1"/>
</dbReference>
<comment type="subcellular location">
    <subcellularLocation>
        <location evidence="10">Glycosome</location>
    </subcellularLocation>
    <subcellularLocation>
        <location evidence="1">Membrane</location>
        <topology evidence="1">Multi-pass membrane protein</topology>
    </subcellularLocation>
</comment>
<dbReference type="Pfam" id="PF01210">
    <property type="entry name" value="NAD_Gly3P_dh_N"/>
    <property type="match status" value="1"/>
</dbReference>
<evidence type="ECO:0000259" key="16">
    <source>
        <dbReference type="Pfam" id="PF01210"/>
    </source>
</evidence>
<dbReference type="EC" id="1.1.1.8" evidence="13"/>
<evidence type="ECO:0000256" key="14">
    <source>
        <dbReference type="SAM" id="MobiDB-lite"/>
    </source>
</evidence>
<proteinExistence type="inferred from homology"/>
<dbReference type="FunFam" id="3.40.50.720:FF:000019">
    <property type="entry name" value="Glycerol-3-phosphate dehydrogenase [NAD(P)+]"/>
    <property type="match status" value="1"/>
</dbReference>
<feature type="domain" description="Glycerol-3-phosphate dehydrogenase NAD-dependent C-terminal" evidence="17">
    <location>
        <begin position="612"/>
        <end position="752"/>
    </location>
</feature>
<accession>A0AAW1SL07</accession>
<dbReference type="InterPro" id="IPR049555">
    <property type="entry name" value="GDT1-like_CS"/>
</dbReference>
<dbReference type="InterPro" id="IPR006168">
    <property type="entry name" value="G3P_DH_NAD-dep"/>
</dbReference>
<evidence type="ECO:0000259" key="17">
    <source>
        <dbReference type="Pfam" id="PF07479"/>
    </source>
</evidence>
<dbReference type="HAMAP" id="MF_00394">
    <property type="entry name" value="NAD_Glyc3P_dehydrog"/>
    <property type="match status" value="1"/>
</dbReference>
<dbReference type="GO" id="GO:0051287">
    <property type="term" value="F:NAD binding"/>
    <property type="evidence" value="ECO:0007669"/>
    <property type="project" value="UniProtKB-UniRule"/>
</dbReference>
<dbReference type="GO" id="GO:0016020">
    <property type="term" value="C:membrane"/>
    <property type="evidence" value="ECO:0007669"/>
    <property type="project" value="UniProtKB-SubCell"/>
</dbReference>
<gene>
    <name evidence="18" type="ORF">WJX81_006714</name>
</gene>
<dbReference type="SUPFAM" id="SSF48179">
    <property type="entry name" value="6-phosphogluconate dehydrogenase C-terminal domain-like"/>
    <property type="match status" value="1"/>
</dbReference>
<organism evidence="18 19">
    <name type="scientific">Elliptochloris bilobata</name>
    <dbReference type="NCBI Taxonomy" id="381761"/>
    <lineage>
        <taxon>Eukaryota</taxon>
        <taxon>Viridiplantae</taxon>
        <taxon>Chlorophyta</taxon>
        <taxon>core chlorophytes</taxon>
        <taxon>Trebouxiophyceae</taxon>
        <taxon>Trebouxiophyceae incertae sedis</taxon>
        <taxon>Elliptochloris clade</taxon>
        <taxon>Elliptochloris</taxon>
    </lineage>
</organism>
<dbReference type="GO" id="GO:0005829">
    <property type="term" value="C:cytosol"/>
    <property type="evidence" value="ECO:0007669"/>
    <property type="project" value="TreeGrafter"/>
</dbReference>
<comment type="similarity">
    <text evidence="3 12">Belongs to the NAD-dependent glycerol-3-phosphate dehydrogenase family.</text>
</comment>
<dbReference type="SUPFAM" id="SSF51735">
    <property type="entry name" value="NAD(P)-binding Rossmann-fold domains"/>
    <property type="match status" value="1"/>
</dbReference>
<keyword evidence="6 12" id="KW-0560">Oxidoreductase</keyword>
<feature type="transmembrane region" description="Helical" evidence="15">
    <location>
        <begin position="282"/>
        <end position="303"/>
    </location>
</feature>
<feature type="domain" description="Glycerol-3-phosphate dehydrogenase NAD-dependent N-terminal" evidence="16">
    <location>
        <begin position="434"/>
        <end position="592"/>
    </location>
</feature>
<protein>
    <recommendedName>
        <fullName evidence="13">Glycerol-3-phosphate dehydrogenase [NAD(+)]</fullName>
        <ecNumber evidence="13">1.1.1.8</ecNumber>
    </recommendedName>
</protein>
<evidence type="ECO:0000256" key="9">
    <source>
        <dbReference type="ARBA" id="ARBA00048683"/>
    </source>
</evidence>
<dbReference type="GO" id="GO:0005975">
    <property type="term" value="P:carbohydrate metabolic process"/>
    <property type="evidence" value="ECO:0007669"/>
    <property type="project" value="InterPro"/>
</dbReference>
<evidence type="ECO:0000256" key="3">
    <source>
        <dbReference type="ARBA" id="ARBA00011009"/>
    </source>
</evidence>
<dbReference type="InterPro" id="IPR001727">
    <property type="entry name" value="GDT1-like"/>
</dbReference>
<reference evidence="18 19" key="1">
    <citation type="journal article" date="2024" name="Nat. Commun.">
        <title>Phylogenomics reveals the evolutionary origins of lichenization in chlorophyte algae.</title>
        <authorList>
            <person name="Puginier C."/>
            <person name="Libourel C."/>
            <person name="Otte J."/>
            <person name="Skaloud P."/>
            <person name="Haon M."/>
            <person name="Grisel S."/>
            <person name="Petersen M."/>
            <person name="Berrin J.G."/>
            <person name="Delaux P.M."/>
            <person name="Dal Grande F."/>
            <person name="Keller J."/>
        </authorList>
    </citation>
    <scope>NUCLEOTIDE SEQUENCE [LARGE SCALE GENOMIC DNA]</scope>
    <source>
        <strain evidence="18 19">SAG 245.80</strain>
    </source>
</reference>
<dbReference type="GO" id="GO:0006816">
    <property type="term" value="P:calcium ion transport"/>
    <property type="evidence" value="ECO:0007669"/>
    <property type="project" value="UniProtKB-ARBA"/>
</dbReference>
<feature type="transmembrane region" description="Helical" evidence="15">
    <location>
        <begin position="78"/>
        <end position="98"/>
    </location>
</feature>
<comment type="caution">
    <text evidence="18">The sequence shown here is derived from an EMBL/GenBank/DDBJ whole genome shotgun (WGS) entry which is preliminary data.</text>
</comment>
<evidence type="ECO:0000256" key="11">
    <source>
        <dbReference type="ARBA" id="ARBA00084116"/>
    </source>
</evidence>
<dbReference type="GO" id="GO:0141152">
    <property type="term" value="F:glycerol-3-phosphate dehydrogenase (NAD+) activity"/>
    <property type="evidence" value="ECO:0007669"/>
    <property type="project" value="UniProtKB-UniRule"/>
</dbReference>
<feature type="compositionally biased region" description="Low complexity" evidence="14">
    <location>
        <begin position="346"/>
        <end position="357"/>
    </location>
</feature>
<keyword evidence="5 15" id="KW-1133">Transmembrane helix</keyword>
<dbReference type="AlphaFoldDB" id="A0AAW1SL07"/>
<dbReference type="PROSITE" id="PS01214">
    <property type="entry name" value="UPF0016"/>
    <property type="match status" value="1"/>
</dbReference>
<evidence type="ECO:0000256" key="4">
    <source>
        <dbReference type="ARBA" id="ARBA00022692"/>
    </source>
</evidence>
<dbReference type="Pfam" id="PF01169">
    <property type="entry name" value="GDT1"/>
    <property type="match status" value="2"/>
</dbReference>
<keyword evidence="8 15" id="KW-0472">Membrane</keyword>
<sequence length="764" mass="80125">MFRDFKAAWPYASLVTRPRPAGMLRPCRPLERCFALHAGGRRRRCRLTAAWRVAASAAADQSPELPTPGSASGQSKPLLWVAGTLALLAAAGVCVHTSGYTPVLQEWAAQSVLGRSGFLAAFALIFLSEIGDKTFFIAALLAMKVGKWLTFTGSALALSIMTVISVGIGCAFKSVPDALKSSLPVGQYLGVALMVYFGVKTLRDAWSMPSKGEGAGGEELAAAQEELDEAEQGGRVSARSPWQSVVEVGTLIFLAEWGDRSMLATMALGAAHSPLGVASGAILGHVVATAIAVLGGAFASRYISEKTVAYIGGVLFLCFAVATALGLAGSGSHVGEQPRQEEPARSSEPSRSSMEEAGSSLPLPRARLHAEGRPARPAIATPAAASAAAAAFGGVLYPPAERSQIRDSWRHLMRWSRRWRTCEDSSCVLDNLEKVAVFGGGSFGTAMGCALARQKPDLTVTLLLRDPQICADINTFHVNTRYLKDYLLPSNVVATTSAAEACAGAQYAIHAVPVQHSRAFLLGIKEHLAGDVPIVSVSKGLEVGSGRMMSELIPGALGRKQPAAFLSGPSFAKEVMDLRPTGVVAASKDSKLAREMQQLFASPYMRVNTTTDVTGVEICGALKNVLALAAGIVEGLDLGQNAMAALVAQGCAEIRWLAEKMGAKPATVSGLSGLGDIMLTCYGSLSRNRSVGVRLGRGEALADILASSNQVAEGVATAGVVVTLARRFRVSLPVLTAAAQVLDGNLSPEEAVFDIMNLPQIEER</sequence>
<evidence type="ECO:0000256" key="5">
    <source>
        <dbReference type="ARBA" id="ARBA00022989"/>
    </source>
</evidence>
<dbReference type="InterPro" id="IPR036291">
    <property type="entry name" value="NAD(P)-bd_dom_sf"/>
</dbReference>
<evidence type="ECO:0000256" key="12">
    <source>
        <dbReference type="RuleBase" id="RU000437"/>
    </source>
</evidence>
<dbReference type="Gene3D" id="3.40.50.720">
    <property type="entry name" value="NAD(P)-binding Rossmann-like Domain"/>
    <property type="match status" value="1"/>
</dbReference>
<evidence type="ECO:0000256" key="10">
    <source>
        <dbReference type="ARBA" id="ARBA00060503"/>
    </source>
</evidence>
<evidence type="ECO:0000256" key="7">
    <source>
        <dbReference type="ARBA" id="ARBA00023027"/>
    </source>
</evidence>
<keyword evidence="11" id="KW-0327">Glycosome</keyword>
<evidence type="ECO:0000256" key="13">
    <source>
        <dbReference type="RuleBase" id="RU361243"/>
    </source>
</evidence>